<dbReference type="InterPro" id="IPR033132">
    <property type="entry name" value="GH_1_N_CS"/>
</dbReference>
<dbReference type="Proteomes" id="UP000045706">
    <property type="component" value="Unassembled WGS sequence"/>
</dbReference>
<dbReference type="PROSITE" id="PS00653">
    <property type="entry name" value="GLYCOSYL_HYDROL_F1_2"/>
    <property type="match status" value="1"/>
</dbReference>
<dbReference type="GO" id="GO:0004553">
    <property type="term" value="F:hydrolase activity, hydrolyzing O-glycosyl compounds"/>
    <property type="evidence" value="ECO:0007669"/>
    <property type="project" value="InterPro"/>
</dbReference>
<proteinExistence type="predicted"/>
<accession>A0A0G4MYD1</accession>
<name>A0A0G4MYD1_VERLO</name>
<dbReference type="SUPFAM" id="SSF51445">
    <property type="entry name" value="(Trans)glycosidases"/>
    <property type="match status" value="1"/>
</dbReference>
<dbReference type="Gene3D" id="3.20.20.80">
    <property type="entry name" value="Glycosidases"/>
    <property type="match status" value="1"/>
</dbReference>
<protein>
    <recommendedName>
        <fullName evidence="3">Beta-glucosidase</fullName>
    </recommendedName>
</protein>
<dbReference type="GO" id="GO:0005975">
    <property type="term" value="P:carbohydrate metabolic process"/>
    <property type="evidence" value="ECO:0007669"/>
    <property type="project" value="InterPro"/>
</dbReference>
<organism evidence="1 2">
    <name type="scientific">Verticillium longisporum</name>
    <name type="common">Verticillium dahliae var. longisporum</name>
    <dbReference type="NCBI Taxonomy" id="100787"/>
    <lineage>
        <taxon>Eukaryota</taxon>
        <taxon>Fungi</taxon>
        <taxon>Dikarya</taxon>
        <taxon>Ascomycota</taxon>
        <taxon>Pezizomycotina</taxon>
        <taxon>Sordariomycetes</taxon>
        <taxon>Hypocreomycetidae</taxon>
        <taxon>Glomerellales</taxon>
        <taxon>Plectosphaerellaceae</taxon>
        <taxon>Verticillium</taxon>
    </lineage>
</organism>
<dbReference type="InterPro" id="IPR017853">
    <property type="entry name" value="GH"/>
</dbReference>
<evidence type="ECO:0000313" key="2">
    <source>
        <dbReference type="Proteomes" id="UP000045706"/>
    </source>
</evidence>
<dbReference type="EMBL" id="CVQI01031718">
    <property type="protein sequence ID" value="CRK39080.1"/>
    <property type="molecule type" value="Genomic_DNA"/>
</dbReference>
<dbReference type="Pfam" id="PF00232">
    <property type="entry name" value="Glyco_hydro_1"/>
    <property type="match status" value="1"/>
</dbReference>
<gene>
    <name evidence="1" type="ORF">BN1723_000636</name>
</gene>
<sequence>MWKRTPCAPEKHAVLSVWLPGYLRDSRLSGLSLPERDWPDDGRAVRADRDILSGTRFWRFSSPSSVLKGNSSTHTMSLPADFLWGFATAAYQIEGSIEADGRGPTIWDDFCKIPGKIADGSSGACIIPIAIVRVAARFGLIASKPAEAKDCLRAYHGLLVADSLE</sequence>
<reference evidence="2" key="1">
    <citation type="submission" date="2015-05" db="EMBL/GenBank/DDBJ databases">
        <authorList>
            <person name="Fogelqvist Johan"/>
        </authorList>
    </citation>
    <scope>NUCLEOTIDE SEQUENCE [LARGE SCALE GENOMIC DNA]</scope>
</reference>
<dbReference type="InterPro" id="IPR001360">
    <property type="entry name" value="Glyco_hydro_1"/>
</dbReference>
<evidence type="ECO:0008006" key="3">
    <source>
        <dbReference type="Google" id="ProtNLM"/>
    </source>
</evidence>
<evidence type="ECO:0000313" key="1">
    <source>
        <dbReference type="EMBL" id="CRK39080.1"/>
    </source>
</evidence>
<dbReference type="AlphaFoldDB" id="A0A0G4MYD1"/>